<evidence type="ECO:0000256" key="3">
    <source>
        <dbReference type="SAM" id="SignalP"/>
    </source>
</evidence>
<dbReference type="PROSITE" id="PS50240">
    <property type="entry name" value="TRYPSIN_DOM"/>
    <property type="match status" value="1"/>
</dbReference>
<keyword evidence="3" id="KW-0732">Signal</keyword>
<dbReference type="Gene3D" id="2.40.10.10">
    <property type="entry name" value="Trypsin-like serine proteases"/>
    <property type="match status" value="1"/>
</dbReference>
<dbReference type="InterPro" id="IPR009003">
    <property type="entry name" value="Peptidase_S1_PA"/>
</dbReference>
<protein>
    <recommendedName>
        <fullName evidence="4">Peptidase S1 domain-containing protein</fullName>
    </recommendedName>
</protein>
<dbReference type="GO" id="GO:0004252">
    <property type="term" value="F:serine-type endopeptidase activity"/>
    <property type="evidence" value="ECO:0007669"/>
    <property type="project" value="InterPro"/>
</dbReference>
<keyword evidence="6" id="KW-1185">Reference proteome</keyword>
<dbReference type="Pfam" id="PF00089">
    <property type="entry name" value="Trypsin"/>
    <property type="match status" value="1"/>
</dbReference>
<evidence type="ECO:0000313" key="5">
    <source>
        <dbReference type="EMBL" id="KAK7091482.1"/>
    </source>
</evidence>
<dbReference type="AlphaFoldDB" id="A0AAN9AR44"/>
<feature type="signal peptide" evidence="3">
    <location>
        <begin position="1"/>
        <end position="19"/>
    </location>
</feature>
<reference evidence="5 6" key="1">
    <citation type="submission" date="2024-02" db="EMBL/GenBank/DDBJ databases">
        <title>Chromosome-scale genome assembly of the rough periwinkle Littorina saxatilis.</title>
        <authorList>
            <person name="De Jode A."/>
            <person name="Faria R."/>
            <person name="Formenti G."/>
            <person name="Sims Y."/>
            <person name="Smith T.P."/>
            <person name="Tracey A."/>
            <person name="Wood J.M.D."/>
            <person name="Zagrodzka Z.B."/>
            <person name="Johannesson K."/>
            <person name="Butlin R.K."/>
            <person name="Leder E.H."/>
        </authorList>
    </citation>
    <scope>NUCLEOTIDE SEQUENCE [LARGE SCALE GENOMIC DNA]</scope>
    <source>
        <strain evidence="5">Snail1</strain>
        <tissue evidence="5">Muscle</tissue>
    </source>
</reference>
<proteinExistence type="inferred from homology"/>
<dbReference type="PANTHER" id="PTHR24276:SF98">
    <property type="entry name" value="FI18310P1-RELATED"/>
    <property type="match status" value="1"/>
</dbReference>
<evidence type="ECO:0000259" key="4">
    <source>
        <dbReference type="PROSITE" id="PS50240"/>
    </source>
</evidence>
<dbReference type="GO" id="GO:0006508">
    <property type="term" value="P:proteolysis"/>
    <property type="evidence" value="ECO:0007669"/>
    <property type="project" value="InterPro"/>
</dbReference>
<dbReference type="FunFam" id="2.40.10.10:FF:000068">
    <property type="entry name" value="transmembrane protease serine 2"/>
    <property type="match status" value="1"/>
</dbReference>
<sequence length="282" mass="31026">MDFGGILCCLLMLNIVCLTKPDHIKTKTDDIYHGIYLDENNASQLIIHGDVAFYGQHPYMVSIQLLKEGNWEHSCGGTIISPRTILTAAHCVAWNHTGVPFRVVAGVHRLHESDDFEVYRDVGQFIVYPEFQRHSPGIPGDLAILHMTSALTFNSHVSSLALAAPGDDFTHHKCNLVGWGRTSANGERSNVLLSMDTTVLSNSDCNQHYEDGREPSEVILPTHVCSLQPPAGPCDNDSGAPLQCSGVLVGVLSWGRTGCNVNFPAVFTRVSQYRQWIAHYTV</sequence>
<evidence type="ECO:0000256" key="2">
    <source>
        <dbReference type="ARBA" id="ARBA00023157"/>
    </source>
</evidence>
<dbReference type="SMART" id="SM00020">
    <property type="entry name" value="Tryp_SPc"/>
    <property type="match status" value="1"/>
</dbReference>
<feature type="chain" id="PRO_5042989404" description="Peptidase S1 domain-containing protein" evidence="3">
    <location>
        <begin position="20"/>
        <end position="282"/>
    </location>
</feature>
<dbReference type="PROSITE" id="PS00134">
    <property type="entry name" value="TRYPSIN_HIS"/>
    <property type="match status" value="1"/>
</dbReference>
<evidence type="ECO:0000256" key="1">
    <source>
        <dbReference type="ARBA" id="ARBA00007664"/>
    </source>
</evidence>
<dbReference type="CDD" id="cd00190">
    <property type="entry name" value="Tryp_SPc"/>
    <property type="match status" value="1"/>
</dbReference>
<evidence type="ECO:0000313" key="6">
    <source>
        <dbReference type="Proteomes" id="UP001374579"/>
    </source>
</evidence>
<dbReference type="Proteomes" id="UP001374579">
    <property type="component" value="Unassembled WGS sequence"/>
</dbReference>
<dbReference type="InterPro" id="IPR001254">
    <property type="entry name" value="Trypsin_dom"/>
</dbReference>
<name>A0AAN9AR44_9CAEN</name>
<dbReference type="InterPro" id="IPR001314">
    <property type="entry name" value="Peptidase_S1A"/>
</dbReference>
<gene>
    <name evidence="5" type="ORF">V1264_009155</name>
</gene>
<accession>A0AAN9AR44</accession>
<dbReference type="InterPro" id="IPR043504">
    <property type="entry name" value="Peptidase_S1_PA_chymotrypsin"/>
</dbReference>
<dbReference type="PRINTS" id="PR00722">
    <property type="entry name" value="CHYMOTRYPSIN"/>
</dbReference>
<dbReference type="InterPro" id="IPR018114">
    <property type="entry name" value="TRYPSIN_HIS"/>
</dbReference>
<dbReference type="PANTHER" id="PTHR24276">
    <property type="entry name" value="POLYSERASE-RELATED"/>
    <property type="match status" value="1"/>
</dbReference>
<organism evidence="5 6">
    <name type="scientific">Littorina saxatilis</name>
    <dbReference type="NCBI Taxonomy" id="31220"/>
    <lineage>
        <taxon>Eukaryota</taxon>
        <taxon>Metazoa</taxon>
        <taxon>Spiralia</taxon>
        <taxon>Lophotrochozoa</taxon>
        <taxon>Mollusca</taxon>
        <taxon>Gastropoda</taxon>
        <taxon>Caenogastropoda</taxon>
        <taxon>Littorinimorpha</taxon>
        <taxon>Littorinoidea</taxon>
        <taxon>Littorinidae</taxon>
        <taxon>Littorina</taxon>
    </lineage>
</organism>
<keyword evidence="2" id="KW-1015">Disulfide bond</keyword>
<feature type="domain" description="Peptidase S1" evidence="4">
    <location>
        <begin position="46"/>
        <end position="282"/>
    </location>
</feature>
<dbReference type="EMBL" id="JBAMIC010000022">
    <property type="protein sequence ID" value="KAK7091482.1"/>
    <property type="molecule type" value="Genomic_DNA"/>
</dbReference>
<dbReference type="InterPro" id="IPR050430">
    <property type="entry name" value="Peptidase_S1"/>
</dbReference>
<dbReference type="SUPFAM" id="SSF50494">
    <property type="entry name" value="Trypsin-like serine proteases"/>
    <property type="match status" value="1"/>
</dbReference>
<comment type="similarity">
    <text evidence="1">Belongs to the peptidase S1 family.</text>
</comment>
<comment type="caution">
    <text evidence="5">The sequence shown here is derived from an EMBL/GenBank/DDBJ whole genome shotgun (WGS) entry which is preliminary data.</text>
</comment>